<dbReference type="Gene3D" id="3.90.70.10">
    <property type="entry name" value="Cysteine proteinases"/>
    <property type="match status" value="1"/>
</dbReference>
<dbReference type="InterPro" id="IPR039564">
    <property type="entry name" value="Peptidase_C39-like"/>
</dbReference>
<dbReference type="RefSeq" id="WP_379288255.1">
    <property type="nucleotide sequence ID" value="NZ_JBHTIU010000036.1"/>
</dbReference>
<feature type="domain" description="Peptidase C39-like" evidence="3">
    <location>
        <begin position="84"/>
        <end position="246"/>
    </location>
</feature>
<proteinExistence type="predicted"/>
<dbReference type="Proteomes" id="UP001597120">
    <property type="component" value="Unassembled WGS sequence"/>
</dbReference>
<keyword evidence="5" id="KW-1185">Reference proteome</keyword>
<dbReference type="Pfam" id="PF13529">
    <property type="entry name" value="Peptidase_C39_2"/>
    <property type="match status" value="1"/>
</dbReference>
<evidence type="ECO:0000256" key="2">
    <source>
        <dbReference type="SAM" id="Phobius"/>
    </source>
</evidence>
<organism evidence="4 5">
    <name type="scientific">Paenibacillus residui</name>
    <dbReference type="NCBI Taxonomy" id="629724"/>
    <lineage>
        <taxon>Bacteria</taxon>
        <taxon>Bacillati</taxon>
        <taxon>Bacillota</taxon>
        <taxon>Bacilli</taxon>
        <taxon>Bacillales</taxon>
        <taxon>Paenibacillaceae</taxon>
        <taxon>Paenibacillus</taxon>
    </lineage>
</organism>
<dbReference type="PIRSF" id="PIRSF032442">
    <property type="entry name" value="UCP032442"/>
    <property type="match status" value="1"/>
</dbReference>
<keyword evidence="2" id="KW-1133">Transmembrane helix</keyword>
<accession>A0ABW3D8L9</accession>
<name>A0ABW3D8L9_9BACL</name>
<protein>
    <submittedName>
        <fullName evidence="4">C39 family peptidase</fullName>
    </submittedName>
</protein>
<dbReference type="PANTHER" id="PTHR37806">
    <property type="entry name" value="LMO0724 PROTEIN"/>
    <property type="match status" value="1"/>
</dbReference>
<dbReference type="PANTHER" id="PTHR37806:SF1">
    <property type="entry name" value="PEPTIDASE C39-LIKE DOMAIN-CONTAINING PROTEIN"/>
    <property type="match status" value="1"/>
</dbReference>
<reference evidence="5" key="1">
    <citation type="journal article" date="2019" name="Int. J. Syst. Evol. Microbiol.">
        <title>The Global Catalogue of Microorganisms (GCM) 10K type strain sequencing project: providing services to taxonomists for standard genome sequencing and annotation.</title>
        <authorList>
            <consortium name="The Broad Institute Genomics Platform"/>
            <consortium name="The Broad Institute Genome Sequencing Center for Infectious Disease"/>
            <person name="Wu L."/>
            <person name="Ma J."/>
        </authorList>
    </citation>
    <scope>NUCLEOTIDE SEQUENCE [LARGE SCALE GENOMIC DNA]</scope>
    <source>
        <strain evidence="5">CCUG 57263</strain>
    </source>
</reference>
<dbReference type="InterPro" id="IPR016997">
    <property type="entry name" value="UCP032442"/>
</dbReference>
<evidence type="ECO:0000256" key="1">
    <source>
        <dbReference type="SAM" id="MobiDB-lite"/>
    </source>
</evidence>
<feature type="compositionally biased region" description="Acidic residues" evidence="1">
    <location>
        <begin position="59"/>
        <end position="71"/>
    </location>
</feature>
<keyword evidence="2" id="KW-0472">Membrane</keyword>
<evidence type="ECO:0000259" key="3">
    <source>
        <dbReference type="Pfam" id="PF13529"/>
    </source>
</evidence>
<feature type="region of interest" description="Disordered" evidence="1">
    <location>
        <begin position="54"/>
        <end position="78"/>
    </location>
</feature>
<keyword evidence="2" id="KW-0812">Transmembrane</keyword>
<dbReference type="EMBL" id="JBHTIU010000036">
    <property type="protein sequence ID" value="MFD0869787.1"/>
    <property type="molecule type" value="Genomic_DNA"/>
</dbReference>
<feature type="transmembrane region" description="Helical" evidence="2">
    <location>
        <begin position="12"/>
        <end position="33"/>
    </location>
</feature>
<evidence type="ECO:0000313" key="5">
    <source>
        <dbReference type="Proteomes" id="UP001597120"/>
    </source>
</evidence>
<comment type="caution">
    <text evidence="4">The sequence shown here is derived from an EMBL/GenBank/DDBJ whole genome shotgun (WGS) entry which is preliminary data.</text>
</comment>
<sequence length="275" mass="30094">MSGVGNVLKVTLSLLLIISLAISSGGLTLALYAKITGKPWAFSAAFIAADDNHRQDDQNAGDEESTEDGEAAPEPYPSSAMLTAPAIRQYPELYSGCEVTSLAMLLQFAGFDKDKMELAEEMPKDPTPIRYNEDGSIAYWGNPNLGFVGEVTGKAKGFGIFHTALIKQLESYIPSAVDLTGGEFEDIERHIAGGIPVIAWTTITFRIPDKWVVWDTPIGPIKTTFIEHAVLVVGYDENYVYVNDPYSGKAQVKVDKARFIETWELMGKQAITYTN</sequence>
<evidence type="ECO:0000313" key="4">
    <source>
        <dbReference type="EMBL" id="MFD0869787.1"/>
    </source>
</evidence>
<gene>
    <name evidence="4" type="ORF">ACFQ03_11540</name>
</gene>